<reference evidence="1 2" key="1">
    <citation type="submission" date="2017-05" db="EMBL/GenBank/DDBJ databases">
        <title>The genome sequence of Geobacillus thermocatenulatus DSM 730.</title>
        <authorList>
            <person name="Ramaloko W.T."/>
            <person name="Koen N."/>
            <person name="Polliack S."/>
            <person name="Aliyu H."/>
            <person name="Lebre P."/>
            <person name="Mohr T."/>
            <person name="Oswald F."/>
            <person name="Zwick M."/>
            <person name="Neumann A."/>
            <person name="Syldatk C."/>
            <person name="Cowan D."/>
            <person name="De Maayer P."/>
        </authorList>
    </citation>
    <scope>NUCLEOTIDE SEQUENCE [LARGE SCALE GENOMIC DNA]</scope>
    <source>
        <strain evidence="1 2">BGSC 93A1</strain>
    </source>
</reference>
<dbReference type="RefSeq" id="WP_025949817.1">
    <property type="nucleotide sequence ID" value="NZ_CP018058.1"/>
</dbReference>
<dbReference type="EMBL" id="NEWK01000001">
    <property type="protein sequence ID" value="OXB88949.1"/>
    <property type="molecule type" value="Genomic_DNA"/>
</dbReference>
<gene>
    <name evidence="1" type="ORF">B9L19_02320</name>
</gene>
<accession>A0A226QC31</accession>
<organism evidence="1 2">
    <name type="scientific">Geobacillus thermocatenulatus</name>
    <dbReference type="NCBI Taxonomy" id="33938"/>
    <lineage>
        <taxon>Bacteria</taxon>
        <taxon>Bacillati</taxon>
        <taxon>Bacillota</taxon>
        <taxon>Bacilli</taxon>
        <taxon>Bacillales</taxon>
        <taxon>Anoxybacillaceae</taxon>
        <taxon>Geobacillus</taxon>
        <taxon>Geobacillus thermoleovorans group</taxon>
    </lineage>
</organism>
<dbReference type="SUPFAM" id="SSF53756">
    <property type="entry name" value="UDP-Glycosyltransferase/glycogen phosphorylase"/>
    <property type="match status" value="1"/>
</dbReference>
<comment type="caution">
    <text evidence="1">The sequence shown here is derived from an EMBL/GenBank/DDBJ whole genome shotgun (WGS) entry which is preliminary data.</text>
</comment>
<dbReference type="Proteomes" id="UP000198378">
    <property type="component" value="Unassembled WGS sequence"/>
</dbReference>
<dbReference type="KEGG" id="gtm:GT3921_03470"/>
<dbReference type="Gene3D" id="3.40.50.2000">
    <property type="entry name" value="Glycogen Phosphorylase B"/>
    <property type="match status" value="1"/>
</dbReference>
<evidence type="ECO:0000313" key="2">
    <source>
        <dbReference type="Proteomes" id="UP000198378"/>
    </source>
</evidence>
<proteinExistence type="predicted"/>
<keyword evidence="2" id="KW-1185">Reference proteome</keyword>
<name>A0A226QC31_9BACL</name>
<sequence>MKKLLIVRSVSMQQLDNNLKAIINTFPDYEYHMLTHEHSVKLVEKYDVIKKIIVYPYKQSFSIKRPVPELKNEIYDVVIIPVSNLTGAGFFNVFQFSLSLKSKRRVICNLISDLWDITSGQIRWMRMKHIMMSIVSMTGSIIAGLLVVLFLPFMLKRLEKKGE</sequence>
<protein>
    <submittedName>
        <fullName evidence="1">Uncharacterized protein</fullName>
    </submittedName>
</protein>
<dbReference type="AlphaFoldDB" id="A0A226QC31"/>
<evidence type="ECO:0000313" key="1">
    <source>
        <dbReference type="EMBL" id="OXB88949.1"/>
    </source>
</evidence>